<feature type="compositionally biased region" description="Basic and acidic residues" evidence="1">
    <location>
        <begin position="130"/>
        <end position="144"/>
    </location>
</feature>
<evidence type="ECO:0000313" key="3">
    <source>
        <dbReference type="Proteomes" id="UP000626844"/>
    </source>
</evidence>
<dbReference type="InterPro" id="IPR003772">
    <property type="entry name" value="YceD"/>
</dbReference>
<feature type="region of interest" description="Disordered" evidence="1">
    <location>
        <begin position="130"/>
        <end position="155"/>
    </location>
</feature>
<protein>
    <submittedName>
        <fullName evidence="2">DUF177 domain-containing protein</fullName>
    </submittedName>
</protein>
<gene>
    <name evidence="2" type="ORF">IC621_06710</name>
</gene>
<dbReference type="Pfam" id="PF02620">
    <property type="entry name" value="YceD"/>
    <property type="match status" value="1"/>
</dbReference>
<evidence type="ECO:0000313" key="2">
    <source>
        <dbReference type="EMBL" id="MBD1379911.1"/>
    </source>
</evidence>
<dbReference type="Proteomes" id="UP000626844">
    <property type="component" value="Unassembled WGS sequence"/>
</dbReference>
<accession>A0A926NLB7</accession>
<proteinExistence type="predicted"/>
<organism evidence="2 3">
    <name type="scientific">Metabacillus arenae</name>
    <dbReference type="NCBI Taxonomy" id="2771434"/>
    <lineage>
        <taxon>Bacteria</taxon>
        <taxon>Bacillati</taxon>
        <taxon>Bacillota</taxon>
        <taxon>Bacilli</taxon>
        <taxon>Bacillales</taxon>
        <taxon>Bacillaceae</taxon>
        <taxon>Metabacillus</taxon>
    </lineage>
</organism>
<reference evidence="2" key="1">
    <citation type="submission" date="2020-09" db="EMBL/GenBank/DDBJ databases">
        <title>A novel bacterium of genus Bacillus, isolated from South China Sea.</title>
        <authorList>
            <person name="Huang H."/>
            <person name="Mo K."/>
            <person name="Hu Y."/>
        </authorList>
    </citation>
    <scope>NUCLEOTIDE SEQUENCE</scope>
    <source>
        <strain evidence="2">IB182487</strain>
    </source>
</reference>
<keyword evidence="3" id="KW-1185">Reference proteome</keyword>
<name>A0A926NLB7_9BACI</name>
<sequence length="174" mass="19704">MEWTINQLHQLQNKGLEFDETVNLSELTKAHADLQGISPVKVVGRADISSNKVTFHLKISGTLILACARTLVDVNYPFEIETIETILFNSNDFEMDIEDTHHIEGDLVDLIPIIKENILLEIPMQVFSDDSDHKEDAAPQEGKDWQVVSEEENQNKIDPRLAGLADFFDDDKKS</sequence>
<evidence type="ECO:0000256" key="1">
    <source>
        <dbReference type="SAM" id="MobiDB-lite"/>
    </source>
</evidence>
<dbReference type="EMBL" id="JACXAI010000006">
    <property type="protein sequence ID" value="MBD1379911.1"/>
    <property type="molecule type" value="Genomic_DNA"/>
</dbReference>
<comment type="caution">
    <text evidence="2">The sequence shown here is derived from an EMBL/GenBank/DDBJ whole genome shotgun (WGS) entry which is preliminary data.</text>
</comment>
<dbReference type="AlphaFoldDB" id="A0A926NLB7"/>
<dbReference type="RefSeq" id="WP_191156987.1">
    <property type="nucleotide sequence ID" value="NZ_JACXAI010000006.1"/>
</dbReference>